<reference evidence="1 2" key="1">
    <citation type="submission" date="2024-10" db="EMBL/GenBank/DDBJ databases">
        <title>The Natural Products Discovery Center: Release of the First 8490 Sequenced Strains for Exploring Actinobacteria Biosynthetic Diversity.</title>
        <authorList>
            <person name="Kalkreuter E."/>
            <person name="Kautsar S.A."/>
            <person name="Yang D."/>
            <person name="Bader C.D."/>
            <person name="Teijaro C.N."/>
            <person name="Fluegel L."/>
            <person name="Davis C.M."/>
            <person name="Simpson J.R."/>
            <person name="Lauterbach L."/>
            <person name="Steele A.D."/>
            <person name="Gui C."/>
            <person name="Meng S."/>
            <person name="Li G."/>
            <person name="Viehrig K."/>
            <person name="Ye F."/>
            <person name="Su P."/>
            <person name="Kiefer A.F."/>
            <person name="Nichols A."/>
            <person name="Cepeda A.J."/>
            <person name="Yan W."/>
            <person name="Fan B."/>
            <person name="Jiang Y."/>
            <person name="Adhikari A."/>
            <person name="Zheng C.-J."/>
            <person name="Schuster L."/>
            <person name="Cowan T.M."/>
            <person name="Smanski M.J."/>
            <person name="Chevrette M.G."/>
            <person name="De Carvalho L.P.S."/>
            <person name="Shen B."/>
        </authorList>
    </citation>
    <scope>NUCLEOTIDE SEQUENCE [LARGE SCALE GENOMIC DNA]</scope>
    <source>
        <strain evidence="1 2">NPDC049503</strain>
    </source>
</reference>
<comment type="caution">
    <text evidence="1">The sequence shown here is derived from an EMBL/GenBank/DDBJ whole genome shotgun (WGS) entry which is preliminary data.</text>
</comment>
<organism evidence="1 2">
    <name type="scientific">Nonomuraea indica</name>
    <dbReference type="NCBI Taxonomy" id="1581193"/>
    <lineage>
        <taxon>Bacteria</taxon>
        <taxon>Bacillati</taxon>
        <taxon>Actinomycetota</taxon>
        <taxon>Actinomycetes</taxon>
        <taxon>Streptosporangiales</taxon>
        <taxon>Streptosporangiaceae</taxon>
        <taxon>Nonomuraea</taxon>
    </lineage>
</organism>
<evidence type="ECO:0000313" key="1">
    <source>
        <dbReference type="EMBL" id="MFI7444369.1"/>
    </source>
</evidence>
<accession>A0ABW8AC73</accession>
<proteinExistence type="predicted"/>
<dbReference type="EMBL" id="JBITMB010000008">
    <property type="protein sequence ID" value="MFI7444369.1"/>
    <property type="molecule type" value="Genomic_DNA"/>
</dbReference>
<name>A0ABW8AC73_9ACTN</name>
<dbReference type="Proteomes" id="UP001612928">
    <property type="component" value="Unassembled WGS sequence"/>
</dbReference>
<gene>
    <name evidence="1" type="ORF">ACIBP5_30725</name>
</gene>
<evidence type="ECO:0000313" key="2">
    <source>
        <dbReference type="Proteomes" id="UP001612928"/>
    </source>
</evidence>
<protein>
    <submittedName>
        <fullName evidence="1">Uncharacterized protein</fullName>
    </submittedName>
</protein>
<keyword evidence="2" id="KW-1185">Reference proteome</keyword>
<sequence length="394" mass="42831">MDLDFVCTHAGRPAAALTRRDVARALLAVPSGVALVAIPDLRRALLAAGNPLSAPFWDSARTTLSSIESGLATVGDVQRWVEATGTEPVLMTPGYFVWPEEDERGPVAAEMYSRLVRHLEERVRAGEIDPDALVRGDAEARNGYEELQEQWLSTPLPDGRVPAFAVNDEQDEELFAVWDEEEAFALSELRRILAELPKQPELPADELDRAAARLRVLLGQPGYPANVLRACAGFEERPMPDDDGELWLSVAAGIAGPVSDLSEDGDTLEEFADLDGELSHEDDVLSKLCAIQHADWLAAVAALARLGPGVLASPERVARLIAESEDIDVELDSSMDLDLAAGMGVDEVEATERLFVPVVTLWGHLGIVDEDDVLTPLGWWGLPRALELAWSPRD</sequence>
<dbReference type="RefSeq" id="WP_180903660.1">
    <property type="nucleotide sequence ID" value="NZ_JBITMB010000008.1"/>
</dbReference>